<evidence type="ECO:0000259" key="6">
    <source>
        <dbReference type="Pfam" id="PF02979"/>
    </source>
</evidence>
<evidence type="ECO:0000256" key="3">
    <source>
        <dbReference type="ARBA" id="ARBA00022723"/>
    </source>
</evidence>
<dbReference type="NCBIfam" id="TIGR01323">
    <property type="entry name" value="nitrile_alph"/>
    <property type="match status" value="1"/>
</dbReference>
<feature type="domain" description="Nitrile hydratase alpha/Thiocyanate hydrolase gamma" evidence="6">
    <location>
        <begin position="16"/>
        <end position="196"/>
    </location>
</feature>
<dbReference type="SUPFAM" id="SSF56209">
    <property type="entry name" value="Nitrile hydratase alpha chain"/>
    <property type="match status" value="1"/>
</dbReference>
<dbReference type="EMBL" id="JAQZSM010000022">
    <property type="protein sequence ID" value="MDD7972966.1"/>
    <property type="molecule type" value="Genomic_DNA"/>
</dbReference>
<dbReference type="InterPro" id="IPR036648">
    <property type="entry name" value="CN_Hdrase_a/SCN_Hdrase_g_sf"/>
</dbReference>
<dbReference type="Gene3D" id="3.90.330.10">
    <property type="entry name" value="Nitrile hydratase alpha /Thiocyanate hydrolase gamma"/>
    <property type="match status" value="1"/>
</dbReference>
<comment type="catalytic activity">
    <reaction evidence="5">
        <text>an aliphatic primary amide = an aliphatic nitrile + H2O</text>
        <dbReference type="Rhea" id="RHEA:12673"/>
        <dbReference type="ChEBI" id="CHEBI:15377"/>
        <dbReference type="ChEBI" id="CHEBI:65285"/>
        <dbReference type="ChEBI" id="CHEBI:80291"/>
        <dbReference type="EC" id="4.2.1.84"/>
    </reaction>
</comment>
<evidence type="ECO:0000256" key="1">
    <source>
        <dbReference type="ARBA" id="ARBA00009363"/>
    </source>
</evidence>
<name>A0ABT5TD84_9RHOB</name>
<dbReference type="PIRSF" id="PIRSF001426">
    <property type="entry name" value="NHase_alpha"/>
    <property type="match status" value="1"/>
</dbReference>
<gene>
    <name evidence="7" type="primary">nthA</name>
    <name evidence="7" type="ORF">PUT78_17910</name>
</gene>
<evidence type="ECO:0000256" key="4">
    <source>
        <dbReference type="ARBA" id="ARBA00023239"/>
    </source>
</evidence>
<dbReference type="EC" id="4.2.1.84" evidence="2"/>
<proteinExistence type="inferred from homology"/>
<dbReference type="InterPro" id="IPR018141">
    <property type="entry name" value="Nitrile_hydratase_asu"/>
</dbReference>
<reference evidence="7" key="1">
    <citation type="submission" date="2023-02" db="EMBL/GenBank/DDBJ databases">
        <title>Description of Roseinatronobacter alkalisoli sp. nov., an alkaliphilic bacerium isolated from soda soil.</title>
        <authorList>
            <person name="Wei W."/>
        </authorList>
    </citation>
    <scope>NUCLEOTIDE SEQUENCE</scope>
    <source>
        <strain evidence="7">HJB301</strain>
    </source>
</reference>
<dbReference type="Proteomes" id="UP001431784">
    <property type="component" value="Unassembled WGS sequence"/>
</dbReference>
<comment type="caution">
    <text evidence="7">The sequence shown here is derived from an EMBL/GenBank/DDBJ whole genome shotgun (WGS) entry which is preliminary data.</text>
</comment>
<organism evidence="7 8">
    <name type="scientific">Roseinatronobacter alkalisoli</name>
    <dbReference type="NCBI Taxonomy" id="3028235"/>
    <lineage>
        <taxon>Bacteria</taxon>
        <taxon>Pseudomonadati</taxon>
        <taxon>Pseudomonadota</taxon>
        <taxon>Alphaproteobacteria</taxon>
        <taxon>Rhodobacterales</taxon>
        <taxon>Paracoccaceae</taxon>
        <taxon>Roseinatronobacter</taxon>
    </lineage>
</organism>
<evidence type="ECO:0000313" key="8">
    <source>
        <dbReference type="Proteomes" id="UP001431784"/>
    </source>
</evidence>
<keyword evidence="3" id="KW-0479">Metal-binding</keyword>
<dbReference type="InterPro" id="IPR023900">
    <property type="entry name" value="CN_Hdrtase_asu/SCN_Hdrlase_gsu"/>
</dbReference>
<dbReference type="Pfam" id="PF02979">
    <property type="entry name" value="NHase_alpha"/>
    <property type="match status" value="1"/>
</dbReference>
<sequence length="205" mass="22355">MTAMGHDDHTLPPSSLALRIKAIETLMVEKGKIDPGAVTEIVDIFQNKLGPRIGARVVARAWSDSAFKKRLLADGTGALKEMGIGGLQGEAMHILENTSAVHNVIVCTLCSCYPWTVLGLPPSWYKSAAYRSRIVIEPRAVLAEFGLQISEDCEVRVYDSNAEIRYMVLPERPTGTDGWTEEQLEALVTRDSMIGVSVLTDVVVG</sequence>
<evidence type="ECO:0000313" key="7">
    <source>
        <dbReference type="EMBL" id="MDD7972966.1"/>
    </source>
</evidence>
<evidence type="ECO:0000256" key="2">
    <source>
        <dbReference type="ARBA" id="ARBA00013079"/>
    </source>
</evidence>
<dbReference type="InterPro" id="IPR004232">
    <property type="entry name" value="CN_Hdrtase_a/SCN_Hdrlase_g"/>
</dbReference>
<keyword evidence="4 7" id="KW-0456">Lyase</keyword>
<evidence type="ECO:0000256" key="5">
    <source>
        <dbReference type="ARBA" id="ARBA00044877"/>
    </source>
</evidence>
<accession>A0ABT5TD84</accession>
<dbReference type="GO" id="GO:0018822">
    <property type="term" value="F:nitrile hydratase activity"/>
    <property type="evidence" value="ECO:0007669"/>
    <property type="project" value="UniProtKB-EC"/>
</dbReference>
<comment type="similarity">
    <text evidence="1">Belongs to the nitrile hydratase subunit alpha family.</text>
</comment>
<keyword evidence="8" id="KW-1185">Reference proteome</keyword>
<protein>
    <recommendedName>
        <fullName evidence="2">nitrile hydratase</fullName>
        <ecNumber evidence="2">4.2.1.84</ecNumber>
    </recommendedName>
</protein>